<evidence type="ECO:0000313" key="1">
    <source>
        <dbReference type="EMBL" id="QEC73432.1"/>
    </source>
</evidence>
<evidence type="ECO:0000313" key="2">
    <source>
        <dbReference type="Proteomes" id="UP000321291"/>
    </source>
</evidence>
<proteinExistence type="predicted"/>
<dbReference type="Proteomes" id="UP000321291">
    <property type="component" value="Chromosome"/>
</dbReference>
<dbReference type="OrthoDB" id="9801478at2"/>
<protein>
    <submittedName>
        <fullName evidence="1">DUF4276 family protein</fullName>
    </submittedName>
</protein>
<sequence>MYEKISFLVEGDCELIFIQKFLIPYLYKNGLQHVGINAQKIVTNAKLNKKGGNISYKYLKNDLHRINASGNVVITTLLDFFRLPIDFPGHSTNDCDQIEQKMRADQPQIQNYIPYIQKHEFEALLFSSIKGFAFIIDEPNTLNQIRGIIEKFANPEQINGGANTSPSKRLLNIFPYKKVHDSELIMTEITIDEIREKCPRFNTWIDKILSQNYISN</sequence>
<dbReference type="RefSeq" id="WP_146785803.1">
    <property type="nucleotide sequence ID" value="NZ_CP042434.1"/>
</dbReference>
<gene>
    <name evidence="1" type="ORF">FSB73_18975</name>
</gene>
<dbReference type="Pfam" id="PF14103">
    <property type="entry name" value="DUF4276"/>
    <property type="match status" value="1"/>
</dbReference>
<dbReference type="InterPro" id="IPR025455">
    <property type="entry name" value="DUF4276"/>
</dbReference>
<accession>A0A5B8VRA9</accession>
<dbReference type="AlphaFoldDB" id="A0A5B8VRA9"/>
<keyword evidence="2" id="KW-1185">Reference proteome</keyword>
<dbReference type="EMBL" id="CP042434">
    <property type="protein sequence ID" value="QEC73432.1"/>
    <property type="molecule type" value="Genomic_DNA"/>
</dbReference>
<name>A0A5B8VRA9_9BACT</name>
<organism evidence="1 2">
    <name type="scientific">Arachidicoccus ginsenosidivorans</name>
    <dbReference type="NCBI Taxonomy" id="496057"/>
    <lineage>
        <taxon>Bacteria</taxon>
        <taxon>Pseudomonadati</taxon>
        <taxon>Bacteroidota</taxon>
        <taxon>Chitinophagia</taxon>
        <taxon>Chitinophagales</taxon>
        <taxon>Chitinophagaceae</taxon>
        <taxon>Arachidicoccus</taxon>
    </lineage>
</organism>
<dbReference type="KEGG" id="agi:FSB73_18975"/>
<reference evidence="1 2" key="1">
    <citation type="journal article" date="2017" name="Int. J. Syst. Evol. Microbiol.">
        <title>Arachidicoccus ginsenosidivorans sp. nov., with ginsenoside-converting activity isolated from ginseng cultivating soil.</title>
        <authorList>
            <person name="Siddiqi M.Z."/>
            <person name="Aslam Z."/>
            <person name="Im W.T."/>
        </authorList>
    </citation>
    <scope>NUCLEOTIDE SEQUENCE [LARGE SCALE GENOMIC DNA]</scope>
    <source>
        <strain evidence="1 2">Gsoil 809</strain>
    </source>
</reference>